<keyword evidence="2" id="KW-0812">Transmembrane</keyword>
<dbReference type="Pfam" id="PF13462">
    <property type="entry name" value="Thioredoxin_4"/>
    <property type="match status" value="1"/>
</dbReference>
<keyword evidence="2" id="KW-0472">Membrane</keyword>
<feature type="region of interest" description="Disordered" evidence="1">
    <location>
        <begin position="1"/>
        <end position="58"/>
    </location>
</feature>
<evidence type="ECO:0000259" key="3">
    <source>
        <dbReference type="Pfam" id="PF13462"/>
    </source>
</evidence>
<keyword evidence="5" id="KW-1185">Reference proteome</keyword>
<evidence type="ECO:0000313" key="5">
    <source>
        <dbReference type="Proteomes" id="UP000662939"/>
    </source>
</evidence>
<gene>
    <name evidence="4" type="ORF">JQS30_09400</name>
</gene>
<proteinExistence type="predicted"/>
<dbReference type="Proteomes" id="UP000662939">
    <property type="component" value="Chromosome"/>
</dbReference>
<protein>
    <submittedName>
        <fullName evidence="4">Thioredoxin domain-containing protein</fullName>
    </submittedName>
</protein>
<organism evidence="4 5">
    <name type="scientific">Natronoglycomyces albus</name>
    <dbReference type="NCBI Taxonomy" id="2811108"/>
    <lineage>
        <taxon>Bacteria</taxon>
        <taxon>Bacillati</taxon>
        <taxon>Actinomycetota</taxon>
        <taxon>Actinomycetes</taxon>
        <taxon>Glycomycetales</taxon>
        <taxon>Glycomycetaceae</taxon>
        <taxon>Natronoglycomyces</taxon>
    </lineage>
</organism>
<reference evidence="4" key="1">
    <citation type="submission" date="2021-02" db="EMBL/GenBank/DDBJ databases">
        <title>Natronoglycomyces albus gen. nov., sp. nov, a haloalkaliphilic actinobacterium from a soda solonchak soil.</title>
        <authorList>
            <person name="Sorokin D.Y."/>
            <person name="Khijniak T.V."/>
            <person name="Zakharycheva A.P."/>
            <person name="Boueva O.V."/>
            <person name="Ariskina E.V."/>
            <person name="Hahnke R.L."/>
            <person name="Bunk B."/>
            <person name="Sproer C."/>
            <person name="Schumann P."/>
            <person name="Evtushenko L.I."/>
            <person name="Kublanov I.V."/>
        </authorList>
    </citation>
    <scope>NUCLEOTIDE SEQUENCE</scope>
    <source>
        <strain evidence="4">DSM 106290</strain>
    </source>
</reference>
<keyword evidence="2" id="KW-1133">Transmembrane helix</keyword>
<accession>A0A895XNH0</accession>
<name>A0A895XNH0_9ACTN</name>
<sequence>MAFPPPPGHHSPDYGQHRPQSHPGSPYRGHPQSGHYPTAHNSHVPNGGSPLPAPGQYNPHAVFHSARARKEKSGCGKAALIIGISLASILLLGVIMTIYFLFQSGTSDSDSTPGSSAQTVDELHYDGPGLTLGTGEIVVDVFLDYLCGACQNFDAEYGDQLRAMALNDDITLNYIPVDNAGYNQGSATASGQSAAAAACFHAHAEDSFGEFHRELLRAQPPQETGAMQQADLIEFADQFGMSTELEACLAEGTFGEFGMETSAHAALHGITNTPSVWVDGESVDTFGVLDAIGQR</sequence>
<evidence type="ECO:0000313" key="4">
    <source>
        <dbReference type="EMBL" id="QSB04036.1"/>
    </source>
</evidence>
<dbReference type="AlphaFoldDB" id="A0A895XNH0"/>
<dbReference type="Gene3D" id="3.40.30.10">
    <property type="entry name" value="Glutaredoxin"/>
    <property type="match status" value="1"/>
</dbReference>
<dbReference type="KEGG" id="nav:JQS30_09400"/>
<feature type="domain" description="Thioredoxin-like fold" evidence="3">
    <location>
        <begin position="138"/>
        <end position="284"/>
    </location>
</feature>
<evidence type="ECO:0000256" key="2">
    <source>
        <dbReference type="SAM" id="Phobius"/>
    </source>
</evidence>
<dbReference type="InterPro" id="IPR036249">
    <property type="entry name" value="Thioredoxin-like_sf"/>
</dbReference>
<dbReference type="EMBL" id="CP070496">
    <property type="protein sequence ID" value="QSB04036.1"/>
    <property type="molecule type" value="Genomic_DNA"/>
</dbReference>
<evidence type="ECO:0000256" key="1">
    <source>
        <dbReference type="SAM" id="MobiDB-lite"/>
    </source>
</evidence>
<dbReference type="InterPro" id="IPR012336">
    <property type="entry name" value="Thioredoxin-like_fold"/>
</dbReference>
<dbReference type="SUPFAM" id="SSF52833">
    <property type="entry name" value="Thioredoxin-like"/>
    <property type="match status" value="1"/>
</dbReference>
<dbReference type="RefSeq" id="WP_213170035.1">
    <property type="nucleotide sequence ID" value="NZ_CP070496.1"/>
</dbReference>
<feature type="transmembrane region" description="Helical" evidence="2">
    <location>
        <begin position="78"/>
        <end position="102"/>
    </location>
</feature>